<dbReference type="Gene3D" id="1.10.10.1830">
    <property type="entry name" value="Non-ribosomal peptide synthase, adenylation domain"/>
    <property type="match status" value="1"/>
</dbReference>
<dbReference type="Pfam" id="PF00975">
    <property type="entry name" value="Thioesterase"/>
    <property type="match status" value="1"/>
</dbReference>
<keyword evidence="3" id="KW-0597">Phosphoprotein</keyword>
<evidence type="ECO:0000259" key="6">
    <source>
        <dbReference type="PROSITE" id="PS50075"/>
    </source>
</evidence>
<dbReference type="EMBL" id="BMOD01000012">
    <property type="protein sequence ID" value="GGJ42832.1"/>
    <property type="molecule type" value="Genomic_DNA"/>
</dbReference>
<evidence type="ECO:0000256" key="5">
    <source>
        <dbReference type="SAM" id="MobiDB-lite"/>
    </source>
</evidence>
<keyword evidence="8" id="KW-1185">Reference proteome</keyword>
<dbReference type="SUPFAM" id="SSF52777">
    <property type="entry name" value="CoA-dependent acyltransferases"/>
    <property type="match status" value="2"/>
</dbReference>
<dbReference type="Gene3D" id="2.30.38.10">
    <property type="entry name" value="Luciferase, Domain 3"/>
    <property type="match status" value="1"/>
</dbReference>
<dbReference type="PROSITE" id="PS50075">
    <property type="entry name" value="CARRIER"/>
    <property type="match status" value="1"/>
</dbReference>
<keyword evidence="2" id="KW-0596">Phosphopantetheine</keyword>
<evidence type="ECO:0000313" key="8">
    <source>
        <dbReference type="Proteomes" id="UP000632222"/>
    </source>
</evidence>
<dbReference type="InterPro" id="IPR036736">
    <property type="entry name" value="ACP-like_sf"/>
</dbReference>
<comment type="pathway">
    <text evidence="1">Siderophore biosynthesis.</text>
</comment>
<dbReference type="Pfam" id="PF00668">
    <property type="entry name" value="Condensation"/>
    <property type="match status" value="1"/>
</dbReference>
<organism evidence="7 8">
    <name type="scientific">Deinococcus roseus</name>
    <dbReference type="NCBI Taxonomy" id="392414"/>
    <lineage>
        <taxon>Bacteria</taxon>
        <taxon>Thermotogati</taxon>
        <taxon>Deinococcota</taxon>
        <taxon>Deinococci</taxon>
        <taxon>Deinococcales</taxon>
        <taxon>Deinococcaceae</taxon>
        <taxon>Deinococcus</taxon>
    </lineage>
</organism>
<evidence type="ECO:0000313" key="7">
    <source>
        <dbReference type="EMBL" id="GGJ42832.1"/>
    </source>
</evidence>
<proteinExistence type="predicted"/>
<feature type="compositionally biased region" description="Polar residues" evidence="5">
    <location>
        <begin position="1020"/>
        <end position="1030"/>
    </location>
</feature>
<dbReference type="InterPro" id="IPR010071">
    <property type="entry name" value="AA_adenyl_dom"/>
</dbReference>
<dbReference type="Gene3D" id="3.40.50.1820">
    <property type="entry name" value="alpha/beta hydrolase"/>
    <property type="match status" value="1"/>
</dbReference>
<dbReference type="SUPFAM" id="SSF53474">
    <property type="entry name" value="alpha/beta-Hydrolases"/>
    <property type="match status" value="1"/>
</dbReference>
<dbReference type="Pfam" id="PF13193">
    <property type="entry name" value="AMP-binding_C"/>
    <property type="match status" value="1"/>
</dbReference>
<name>A0ABQ2D258_9DEIO</name>
<dbReference type="PANTHER" id="PTHR45527">
    <property type="entry name" value="NONRIBOSOMAL PEPTIDE SYNTHETASE"/>
    <property type="match status" value="1"/>
</dbReference>
<dbReference type="Gene3D" id="3.30.559.10">
    <property type="entry name" value="Chloramphenicol acetyltransferase-like domain"/>
    <property type="match status" value="1"/>
</dbReference>
<dbReference type="InterPro" id="IPR041464">
    <property type="entry name" value="TubC_N"/>
</dbReference>
<feature type="domain" description="Carrier" evidence="6">
    <location>
        <begin position="1033"/>
        <end position="1108"/>
    </location>
</feature>
<dbReference type="InterPro" id="IPR029058">
    <property type="entry name" value="AB_hydrolase_fold"/>
</dbReference>
<dbReference type="Gene3D" id="3.30.559.30">
    <property type="entry name" value="Nonribosomal peptide synthetase, condensation domain"/>
    <property type="match status" value="1"/>
</dbReference>
<dbReference type="SUPFAM" id="SSF56801">
    <property type="entry name" value="Acetyl-CoA synthetase-like"/>
    <property type="match status" value="1"/>
</dbReference>
<dbReference type="InterPro" id="IPR025110">
    <property type="entry name" value="AMP-bd_C"/>
</dbReference>
<dbReference type="SUPFAM" id="SSF47336">
    <property type="entry name" value="ACP-like"/>
    <property type="match status" value="1"/>
</dbReference>
<dbReference type="PROSITE" id="PS00455">
    <property type="entry name" value="AMP_BINDING"/>
    <property type="match status" value="1"/>
</dbReference>
<dbReference type="CDD" id="cd12114">
    <property type="entry name" value="A_NRPS_TlmIV_like"/>
    <property type="match status" value="1"/>
</dbReference>
<dbReference type="Pfam" id="PF00550">
    <property type="entry name" value="PP-binding"/>
    <property type="match status" value="1"/>
</dbReference>
<dbReference type="PANTHER" id="PTHR45527:SF10">
    <property type="entry name" value="PYOCHELIN SYNTHASE PCHF"/>
    <property type="match status" value="1"/>
</dbReference>
<evidence type="ECO:0000256" key="2">
    <source>
        <dbReference type="ARBA" id="ARBA00022450"/>
    </source>
</evidence>
<sequence>MDPLNALLTELSRLGVHLEVRPGPQLAVSAHKGRLSQDLLDRLQQHKAELLAHLSHRASPAKPLEAIVPDVQNRHLPFPLGDLQTAFLMGDSEGFELHVRPHYFLELEFVDLDVERYEQALNAALYRQRFNLLHVTPDVQLQILPEFVPLHIAVQDLRGLPDSEVQQRLQCTRQELSRKTLPLDHWPWLDCRISLYGENQARLHWNNNNFFSDGYGTFKLLSDTRRLYDDLSLVLPELTLSYRDCVLALENLEAAEQGQAARKYWLDRLPDLPGPPPIPLRTGFQPRQRSHLERRERVLPARVWSAFKAQARQQRLTPTSALFAVYAEVVACWSGERHFLLNNMMTHRLPLHPEMKEVLGNFASLYPLEVDWRGNHPFAARARKLQVQLTSDMQHTSFSGVKVLQHLNQQQKTPGKAPCPFVVGSGLFMDPLPEPYFGCLETPQVLLDHQFWELQDGRLWVMWDVVEKAFPEGLLDDMWEAYLGLLTRLAENPEFWQHSSFDLLPESQRQQRTQLNQTRRPTPRGLLQDQLAQGAQRFPERLAVVTSQKTLTYAGLHRQSNQLGHALLQAGVRPGDRVAVLLPKGWEQVVAVHGILRAGAAYVPMDPAWPASRIEGLLHNTAASCVVTLQDLQNALPAGLPGVCLDDPALQHLPETAPTRVPQASNLAYILFTSGSTGSPKGVMVDHRGALNTILDINERFGIAEGDVVLGVSALHFDLSVWDIFGTLAAGATLVLPDASTLFNPAHWLELLRTHTVTVWNSVPALLQLLLDAAKTAGVALPSLKTVLLSGDWIPVTLPPQVQQVAPHAHMVSLGGATEASIWSIFHPIETLAEGQTSIPYGKPLSNQSWHVLDEQGRPAPNWVPGQLHIGGMGLALGYWQDAQRTSAAFVHHPDLKERLYRTGDLGRCLPDGSIEFLGRLDSQVKLQGLRIELGEIEHALLSHEKVHQAAVLLQEGKAGRHLLACVVPQQDETPPDRESLLQHLRSLLPAQMVPAGVVLLEQLPLTPNGKLDRKALSQREPTQPSEQQDPTPPRTPTEKALLQIWQEVLEVPVQSIHQDFFALGGQSFGAVKVMTRIEQQFGKRLPLGVLLESRTLARLALHLTETAPESSLRVKLNAETQGTPLFLVHPAGGQVLCYQGLAERLERPVYGIQAAGLQGQTPLNQLDQMAHRYLQEVREVQPHGPYLLGGWSSGAVIAFEMARQLEQLGEKVLQVISLDGPAPLQHDPIEDRSLPLWFLEDLGIGMQPDVIWPQELPAGPLHQQLACALHMLQERQGLTVDLDVQNLMQIFGIFRGVLEATRCYRPTAIQADLLVFRATSGMVSEFRDHPAGNRMEWGWSGLTHGKVRCQWVKGTHHTLLHPEHLPVLALLLKHHLNPEHPASLVGPGH</sequence>
<dbReference type="InterPro" id="IPR000873">
    <property type="entry name" value="AMP-dep_synth/lig_dom"/>
</dbReference>
<dbReference type="Pfam" id="PF00501">
    <property type="entry name" value="AMP-binding"/>
    <property type="match status" value="1"/>
</dbReference>
<comment type="caution">
    <text evidence="7">The sequence shown here is derived from an EMBL/GenBank/DDBJ whole genome shotgun (WGS) entry which is preliminary data.</text>
</comment>
<dbReference type="Gene3D" id="3.30.300.30">
    <property type="match status" value="1"/>
</dbReference>
<dbReference type="InterPro" id="IPR045851">
    <property type="entry name" value="AMP-bd_C_sf"/>
</dbReference>
<dbReference type="NCBIfam" id="TIGR01733">
    <property type="entry name" value="AA-adenyl-dom"/>
    <property type="match status" value="1"/>
</dbReference>
<evidence type="ECO:0000256" key="3">
    <source>
        <dbReference type="ARBA" id="ARBA00022553"/>
    </source>
</evidence>
<dbReference type="Proteomes" id="UP000632222">
    <property type="component" value="Unassembled WGS sequence"/>
</dbReference>
<dbReference type="InterPro" id="IPR023213">
    <property type="entry name" value="CAT-like_dom_sf"/>
</dbReference>
<dbReference type="InterPro" id="IPR020806">
    <property type="entry name" value="PKS_PP-bd"/>
</dbReference>
<protein>
    <recommendedName>
        <fullName evidence="6">Carrier domain-containing protein</fullName>
    </recommendedName>
</protein>
<dbReference type="SMART" id="SM00823">
    <property type="entry name" value="PKS_PP"/>
    <property type="match status" value="1"/>
</dbReference>
<dbReference type="InterPro" id="IPR044894">
    <property type="entry name" value="TubC_N_sf"/>
</dbReference>
<dbReference type="InterPro" id="IPR009081">
    <property type="entry name" value="PP-bd_ACP"/>
</dbReference>
<dbReference type="InterPro" id="IPR001031">
    <property type="entry name" value="Thioesterase"/>
</dbReference>
<keyword evidence="4" id="KW-0436">Ligase</keyword>
<dbReference type="Pfam" id="PF18563">
    <property type="entry name" value="TubC_N"/>
    <property type="match status" value="1"/>
</dbReference>
<dbReference type="Gene3D" id="3.40.50.980">
    <property type="match status" value="2"/>
</dbReference>
<feature type="region of interest" description="Disordered" evidence="5">
    <location>
        <begin position="1015"/>
        <end position="1037"/>
    </location>
</feature>
<dbReference type="RefSeq" id="WP_189003978.1">
    <property type="nucleotide sequence ID" value="NZ_BMOD01000012.1"/>
</dbReference>
<reference evidence="8" key="1">
    <citation type="journal article" date="2019" name="Int. J. Syst. Evol. Microbiol.">
        <title>The Global Catalogue of Microorganisms (GCM) 10K type strain sequencing project: providing services to taxonomists for standard genome sequencing and annotation.</title>
        <authorList>
            <consortium name="The Broad Institute Genomics Platform"/>
            <consortium name="The Broad Institute Genome Sequencing Center for Infectious Disease"/>
            <person name="Wu L."/>
            <person name="Ma J."/>
        </authorList>
    </citation>
    <scope>NUCLEOTIDE SEQUENCE [LARGE SCALE GENOMIC DNA]</scope>
    <source>
        <strain evidence="8">JCM 14370</strain>
    </source>
</reference>
<dbReference type="InterPro" id="IPR001242">
    <property type="entry name" value="Condensation_dom"/>
</dbReference>
<dbReference type="Gene3D" id="1.10.1200.10">
    <property type="entry name" value="ACP-like"/>
    <property type="match status" value="1"/>
</dbReference>
<dbReference type="InterPro" id="IPR020845">
    <property type="entry name" value="AMP-binding_CS"/>
</dbReference>
<gene>
    <name evidence="7" type="ORF">GCM10008938_31310</name>
</gene>
<accession>A0ABQ2D258</accession>
<evidence type="ECO:0000256" key="4">
    <source>
        <dbReference type="ARBA" id="ARBA00022598"/>
    </source>
</evidence>
<evidence type="ECO:0000256" key="1">
    <source>
        <dbReference type="ARBA" id="ARBA00004924"/>
    </source>
</evidence>